<keyword evidence="1 3" id="KW-0479">Metal-binding</keyword>
<evidence type="ECO:0000256" key="3">
    <source>
        <dbReference type="RuleBase" id="RU003682"/>
    </source>
</evidence>
<evidence type="ECO:0000256" key="2">
    <source>
        <dbReference type="ARBA" id="ARBA00023004"/>
    </source>
</evidence>
<keyword evidence="3" id="KW-0560">Oxidoreductase</keyword>
<dbReference type="AlphaFoldDB" id="A0A2U1NIH9"/>
<dbReference type="OrthoDB" id="288590at2759"/>
<organism evidence="5 6">
    <name type="scientific">Artemisia annua</name>
    <name type="common">Sweet wormwood</name>
    <dbReference type="NCBI Taxonomy" id="35608"/>
    <lineage>
        <taxon>Eukaryota</taxon>
        <taxon>Viridiplantae</taxon>
        <taxon>Streptophyta</taxon>
        <taxon>Embryophyta</taxon>
        <taxon>Tracheophyta</taxon>
        <taxon>Spermatophyta</taxon>
        <taxon>Magnoliopsida</taxon>
        <taxon>eudicotyledons</taxon>
        <taxon>Gunneridae</taxon>
        <taxon>Pentapetalae</taxon>
        <taxon>asterids</taxon>
        <taxon>campanulids</taxon>
        <taxon>Asterales</taxon>
        <taxon>Asteraceae</taxon>
        <taxon>Asteroideae</taxon>
        <taxon>Anthemideae</taxon>
        <taxon>Artemisiinae</taxon>
        <taxon>Artemisia</taxon>
    </lineage>
</organism>
<dbReference type="InterPro" id="IPR044861">
    <property type="entry name" value="IPNS-like_FE2OG_OXY"/>
</dbReference>
<dbReference type="InterPro" id="IPR026992">
    <property type="entry name" value="DIOX_N"/>
</dbReference>
<gene>
    <name evidence="5" type="ORF">CTI12_AA262300</name>
</gene>
<dbReference type="InterPro" id="IPR005123">
    <property type="entry name" value="Oxoglu/Fe-dep_dioxygenase_dom"/>
</dbReference>
<keyword evidence="2 3" id="KW-0408">Iron</keyword>
<dbReference type="Pfam" id="PF14226">
    <property type="entry name" value="DIOX_N"/>
    <property type="match status" value="1"/>
</dbReference>
<proteinExistence type="inferred from homology"/>
<dbReference type="PROSITE" id="PS51471">
    <property type="entry name" value="FE2OG_OXY"/>
    <property type="match status" value="1"/>
</dbReference>
<dbReference type="InterPro" id="IPR050231">
    <property type="entry name" value="Iron_ascorbate_oxido_reductase"/>
</dbReference>
<dbReference type="Pfam" id="PF03171">
    <property type="entry name" value="2OG-FeII_Oxy"/>
    <property type="match status" value="1"/>
</dbReference>
<evidence type="ECO:0000313" key="5">
    <source>
        <dbReference type="EMBL" id="PWA73281.1"/>
    </source>
</evidence>
<dbReference type="GO" id="GO:0016705">
    <property type="term" value="F:oxidoreductase activity, acting on paired donors, with incorporation or reduction of molecular oxygen"/>
    <property type="evidence" value="ECO:0007669"/>
    <property type="project" value="UniProtKB-ARBA"/>
</dbReference>
<sequence length="316" mass="35784">MGTLPQAKHLPVIDLRLEHLNSTSSTWVTTCGEVMRALEEYGCFIAMYDGVSQGLHDAIFHASQQLFDLPTEVKALDTAYPPSHGYIGARPGAPFYEGLGIQNATTKQGIERFEKLMWPSGNPSFSEGVLEYSKAVAELEHLVMRIIAKSYGIEENYESLLGSKTYLVRLMKYIIPQVKENESIIGIYAHTDKTFTSLLDQYQVKGLEIKAKDGEWIEVNPLPSSFVFMAGDVCTAWTNGRIESPVHRVMMHGDKERYSVGIYAFIRDRKIEVPQQLVDEDHPLQYKPFYNCKLIDYFNTDEGKKSKYPLKSFCGI</sequence>
<comment type="caution">
    <text evidence="5">The sequence shown here is derived from an EMBL/GenBank/DDBJ whole genome shotgun (WGS) entry which is preliminary data.</text>
</comment>
<comment type="similarity">
    <text evidence="3">Belongs to the iron/ascorbate-dependent oxidoreductase family.</text>
</comment>
<name>A0A2U1NIH9_ARTAN</name>
<feature type="domain" description="Fe2OG dioxygenase" evidence="4">
    <location>
        <begin position="165"/>
        <end position="268"/>
    </location>
</feature>
<dbReference type="PANTHER" id="PTHR47990">
    <property type="entry name" value="2-OXOGLUTARATE (2OG) AND FE(II)-DEPENDENT OXYGENASE SUPERFAMILY PROTEIN-RELATED"/>
    <property type="match status" value="1"/>
</dbReference>
<evidence type="ECO:0000259" key="4">
    <source>
        <dbReference type="PROSITE" id="PS51471"/>
    </source>
</evidence>
<dbReference type="EMBL" id="PKPP01002761">
    <property type="protein sequence ID" value="PWA73281.1"/>
    <property type="molecule type" value="Genomic_DNA"/>
</dbReference>
<reference evidence="5 6" key="1">
    <citation type="journal article" date="2018" name="Mol. Plant">
        <title>The genome of Artemisia annua provides insight into the evolution of Asteraceae family and artemisinin biosynthesis.</title>
        <authorList>
            <person name="Shen Q."/>
            <person name="Zhang L."/>
            <person name="Liao Z."/>
            <person name="Wang S."/>
            <person name="Yan T."/>
            <person name="Shi P."/>
            <person name="Liu M."/>
            <person name="Fu X."/>
            <person name="Pan Q."/>
            <person name="Wang Y."/>
            <person name="Lv Z."/>
            <person name="Lu X."/>
            <person name="Zhang F."/>
            <person name="Jiang W."/>
            <person name="Ma Y."/>
            <person name="Chen M."/>
            <person name="Hao X."/>
            <person name="Li L."/>
            <person name="Tang Y."/>
            <person name="Lv G."/>
            <person name="Zhou Y."/>
            <person name="Sun X."/>
            <person name="Brodelius P.E."/>
            <person name="Rose J.K.C."/>
            <person name="Tang K."/>
        </authorList>
    </citation>
    <scope>NUCLEOTIDE SEQUENCE [LARGE SCALE GENOMIC DNA]</scope>
    <source>
        <strain evidence="6">cv. Huhao1</strain>
        <tissue evidence="5">Leaf</tissue>
    </source>
</reference>
<dbReference type="Gene3D" id="2.60.120.330">
    <property type="entry name" value="B-lactam Antibiotic, Isopenicillin N Synthase, Chain"/>
    <property type="match status" value="1"/>
</dbReference>
<dbReference type="STRING" id="35608.A0A2U1NIH9"/>
<dbReference type="InterPro" id="IPR027443">
    <property type="entry name" value="IPNS-like_sf"/>
</dbReference>
<evidence type="ECO:0000256" key="1">
    <source>
        <dbReference type="ARBA" id="ARBA00022723"/>
    </source>
</evidence>
<dbReference type="Proteomes" id="UP000245207">
    <property type="component" value="Unassembled WGS sequence"/>
</dbReference>
<keyword evidence="6" id="KW-1185">Reference proteome</keyword>
<evidence type="ECO:0000313" key="6">
    <source>
        <dbReference type="Proteomes" id="UP000245207"/>
    </source>
</evidence>
<accession>A0A2U1NIH9</accession>
<dbReference type="GO" id="GO:0046872">
    <property type="term" value="F:metal ion binding"/>
    <property type="evidence" value="ECO:0007669"/>
    <property type="project" value="UniProtKB-KW"/>
</dbReference>
<keyword evidence="5" id="KW-0223">Dioxygenase</keyword>
<protein>
    <submittedName>
        <fullName evidence="5">Oxoglutarate/iron-dependent dioxygenase</fullName>
    </submittedName>
</protein>
<dbReference type="SUPFAM" id="SSF51197">
    <property type="entry name" value="Clavaminate synthase-like"/>
    <property type="match status" value="1"/>
</dbReference>
<dbReference type="GO" id="GO:0051213">
    <property type="term" value="F:dioxygenase activity"/>
    <property type="evidence" value="ECO:0007669"/>
    <property type="project" value="UniProtKB-KW"/>
</dbReference>